<gene>
    <name evidence="2" type="ORF">GM537_13185</name>
</gene>
<accession>A0A6G2DWV3</accession>
<dbReference type="EMBL" id="WNHS01000558">
    <property type="protein sequence ID" value="MTW25730.1"/>
    <property type="molecule type" value="Genomic_DNA"/>
</dbReference>
<feature type="coiled-coil region" evidence="1">
    <location>
        <begin position="31"/>
        <end position="90"/>
    </location>
</feature>
<dbReference type="AlphaFoldDB" id="A0A6G2DWV3"/>
<proteinExistence type="predicted"/>
<evidence type="ECO:0000313" key="2">
    <source>
        <dbReference type="EMBL" id="MTW25730.1"/>
    </source>
</evidence>
<organism evidence="2 3">
    <name type="scientific">Streptococcus pneumoniae</name>
    <dbReference type="NCBI Taxonomy" id="1313"/>
    <lineage>
        <taxon>Bacteria</taxon>
        <taxon>Bacillati</taxon>
        <taxon>Bacillota</taxon>
        <taxon>Bacilli</taxon>
        <taxon>Lactobacillales</taxon>
        <taxon>Streptococcaceae</taxon>
        <taxon>Streptococcus</taxon>
    </lineage>
</organism>
<keyword evidence="2" id="KW-0255">Endonuclease</keyword>
<feature type="non-terminal residue" evidence="2">
    <location>
        <position position="95"/>
    </location>
</feature>
<evidence type="ECO:0000313" key="3">
    <source>
        <dbReference type="Proteomes" id="UP000490982"/>
    </source>
</evidence>
<dbReference type="Proteomes" id="UP000490982">
    <property type="component" value="Unassembled WGS sequence"/>
</dbReference>
<evidence type="ECO:0000256" key="1">
    <source>
        <dbReference type="SAM" id="Coils"/>
    </source>
</evidence>
<reference evidence="2 3" key="1">
    <citation type="submission" date="2019-11" db="EMBL/GenBank/DDBJ databases">
        <title>Growth characteristics of pneumococcus vary with the chemical composition of the capsule and with environmental conditions.</title>
        <authorList>
            <person name="Tothpal A."/>
            <person name="Desobry K."/>
            <person name="Joshi S."/>
            <person name="Wyllie A.L."/>
            <person name="Weinberger D.M."/>
        </authorList>
    </citation>
    <scope>NUCLEOTIDE SEQUENCE [LARGE SCALE GENOMIC DNA]</scope>
    <source>
        <strain evidence="3">pnumococcus23A</strain>
    </source>
</reference>
<feature type="non-terminal residue" evidence="2">
    <location>
        <position position="1"/>
    </location>
</feature>
<keyword evidence="2" id="KW-0540">Nuclease</keyword>
<keyword evidence="1" id="KW-0175">Coiled coil</keyword>
<sequence length="95" mass="11052">FEIAKRLGLSEVIVGDASQQVDQDNDVNRIIEQLEEQTLESHKRLDNIREVEQENLKMNRALKKLYNELNREKETELNKAREQAAEIVDMALSES</sequence>
<protein>
    <submittedName>
        <fullName evidence="2">Endonuclease MutS2</fullName>
    </submittedName>
</protein>
<name>A0A6G2DWV3_STREE</name>
<keyword evidence="2" id="KW-0378">Hydrolase</keyword>
<comment type="caution">
    <text evidence="2">The sequence shown here is derived from an EMBL/GenBank/DDBJ whole genome shotgun (WGS) entry which is preliminary data.</text>
</comment>
<dbReference type="GO" id="GO:0004519">
    <property type="term" value="F:endonuclease activity"/>
    <property type="evidence" value="ECO:0007669"/>
    <property type="project" value="UniProtKB-KW"/>
</dbReference>